<organism evidence="19 20">
    <name type="scientific">Erysipelothrix larvae</name>
    <dbReference type="NCBI Taxonomy" id="1514105"/>
    <lineage>
        <taxon>Bacteria</taxon>
        <taxon>Bacillati</taxon>
        <taxon>Bacillota</taxon>
        <taxon>Erysipelotrichia</taxon>
        <taxon>Erysipelotrichales</taxon>
        <taxon>Erysipelotrichaceae</taxon>
        <taxon>Erysipelothrix</taxon>
    </lineage>
</organism>
<keyword evidence="14" id="KW-1208">Phospholipid metabolism</keyword>
<evidence type="ECO:0000256" key="18">
    <source>
        <dbReference type="SAM" id="Phobius"/>
    </source>
</evidence>
<dbReference type="PANTHER" id="PTHR14269:SF62">
    <property type="entry name" value="CDP-DIACYLGLYCEROL--GLYCEROL-3-PHOSPHATE 3-PHOSPHATIDYLTRANSFERASE 1, CHLOROPLASTIC"/>
    <property type="match status" value="1"/>
</dbReference>
<keyword evidence="20" id="KW-1185">Reference proteome</keyword>
<dbReference type="STRING" id="1514105.AOC36_04290"/>
<evidence type="ECO:0000256" key="1">
    <source>
        <dbReference type="ARBA" id="ARBA00003973"/>
    </source>
</evidence>
<evidence type="ECO:0000256" key="11">
    <source>
        <dbReference type="ARBA" id="ARBA00023098"/>
    </source>
</evidence>
<comment type="subcellular location">
    <subcellularLocation>
        <location evidence="2">Membrane</location>
        <topology evidence="2">Multi-pass membrane protein</topology>
    </subcellularLocation>
</comment>
<dbReference type="Proteomes" id="UP000063781">
    <property type="component" value="Chromosome"/>
</dbReference>
<dbReference type="GO" id="GO:0008444">
    <property type="term" value="F:CDP-diacylglycerol-glycerol-3-phosphate 3-phosphatidyltransferase activity"/>
    <property type="evidence" value="ECO:0007669"/>
    <property type="project" value="UniProtKB-UniRule"/>
</dbReference>
<dbReference type="EC" id="2.7.8.5" evidence="5 16"/>
<evidence type="ECO:0000256" key="12">
    <source>
        <dbReference type="ARBA" id="ARBA00023136"/>
    </source>
</evidence>
<evidence type="ECO:0000256" key="17">
    <source>
        <dbReference type="RuleBase" id="RU003750"/>
    </source>
</evidence>
<comment type="function">
    <text evidence="1">This protein catalyzes the committed step to the synthesis of the acidic phospholipids.</text>
</comment>
<comment type="catalytic activity">
    <reaction evidence="15">
        <text>a CDP-1,2-diacyl-sn-glycerol + sn-glycerol 3-phosphate = a 1,2-diacyl-sn-glycero-3-phospho-(1'-sn-glycero-3'-phosphate) + CMP + H(+)</text>
        <dbReference type="Rhea" id="RHEA:12593"/>
        <dbReference type="ChEBI" id="CHEBI:15378"/>
        <dbReference type="ChEBI" id="CHEBI:57597"/>
        <dbReference type="ChEBI" id="CHEBI:58332"/>
        <dbReference type="ChEBI" id="CHEBI:60110"/>
        <dbReference type="ChEBI" id="CHEBI:60377"/>
        <dbReference type="EC" id="2.7.8.5"/>
    </reaction>
</comment>
<dbReference type="RefSeq" id="WP_067631770.1">
    <property type="nucleotide sequence ID" value="NZ_CP013213.1"/>
</dbReference>
<feature type="transmembrane region" description="Helical" evidence="18">
    <location>
        <begin position="169"/>
        <end position="187"/>
    </location>
</feature>
<feature type="transmembrane region" description="Helical" evidence="18">
    <location>
        <begin position="7"/>
        <end position="27"/>
    </location>
</feature>
<evidence type="ECO:0000256" key="6">
    <source>
        <dbReference type="ARBA" id="ARBA00014944"/>
    </source>
</evidence>
<keyword evidence="12 18" id="KW-0472">Membrane</keyword>
<evidence type="ECO:0000256" key="4">
    <source>
        <dbReference type="ARBA" id="ARBA00010441"/>
    </source>
</evidence>
<dbReference type="InterPro" id="IPR000462">
    <property type="entry name" value="CDP-OH_P_trans"/>
</dbReference>
<evidence type="ECO:0000256" key="14">
    <source>
        <dbReference type="ARBA" id="ARBA00023264"/>
    </source>
</evidence>
<dbReference type="GO" id="GO:0006655">
    <property type="term" value="P:phosphatidylglycerol biosynthetic process"/>
    <property type="evidence" value="ECO:0007669"/>
    <property type="project" value="UniProtKB-UniPathway"/>
</dbReference>
<dbReference type="PANTHER" id="PTHR14269">
    <property type="entry name" value="CDP-DIACYLGLYCEROL--GLYCEROL-3-PHOSPHATE 3-PHOSPHATIDYLTRANSFERASE-RELATED"/>
    <property type="match status" value="1"/>
</dbReference>
<evidence type="ECO:0000256" key="8">
    <source>
        <dbReference type="ARBA" id="ARBA00022679"/>
    </source>
</evidence>
<gene>
    <name evidence="19" type="ORF">AOC36_04290</name>
</gene>
<dbReference type="EMBL" id="CP013213">
    <property type="protein sequence ID" value="AMC93217.1"/>
    <property type="molecule type" value="Genomic_DNA"/>
</dbReference>
<evidence type="ECO:0000256" key="2">
    <source>
        <dbReference type="ARBA" id="ARBA00004141"/>
    </source>
</evidence>
<reference evidence="19 20" key="1">
    <citation type="submission" date="2015-10" db="EMBL/GenBank/DDBJ databases">
        <title>Erysipelothrix larvae sp. LV19 isolated from the larval gut of the rhinoceros beetle, Trypoxylus dichotomus.</title>
        <authorList>
            <person name="Lim S."/>
            <person name="Kim B.-C."/>
        </authorList>
    </citation>
    <scope>NUCLEOTIDE SEQUENCE [LARGE SCALE GENOMIC DNA]</scope>
    <source>
        <strain evidence="19 20">LV19</strain>
    </source>
</reference>
<dbReference type="InterPro" id="IPR048254">
    <property type="entry name" value="CDP_ALCOHOL_P_TRANSF_CS"/>
</dbReference>
<keyword evidence="7" id="KW-0444">Lipid biosynthesis</keyword>
<evidence type="ECO:0000313" key="19">
    <source>
        <dbReference type="EMBL" id="AMC93217.1"/>
    </source>
</evidence>
<keyword evidence="11" id="KW-0443">Lipid metabolism</keyword>
<dbReference type="UniPathway" id="UPA00084">
    <property type="reaction ID" value="UER00503"/>
</dbReference>
<evidence type="ECO:0000256" key="10">
    <source>
        <dbReference type="ARBA" id="ARBA00022989"/>
    </source>
</evidence>
<keyword evidence="9 18" id="KW-0812">Transmembrane</keyword>
<feature type="transmembrane region" description="Helical" evidence="18">
    <location>
        <begin position="133"/>
        <end position="157"/>
    </location>
</feature>
<dbReference type="InterPro" id="IPR043130">
    <property type="entry name" value="CDP-OH_PTrfase_TM_dom"/>
</dbReference>
<evidence type="ECO:0000256" key="5">
    <source>
        <dbReference type="ARBA" id="ARBA00013170"/>
    </source>
</evidence>
<dbReference type="GO" id="GO:0016020">
    <property type="term" value="C:membrane"/>
    <property type="evidence" value="ECO:0007669"/>
    <property type="project" value="UniProtKB-SubCell"/>
</dbReference>
<protein>
    <recommendedName>
        <fullName evidence="6 16">CDP-diacylglycerol--glycerol-3-phosphate 3-phosphatidyltransferase</fullName>
        <ecNumber evidence="5 16">2.7.8.5</ecNumber>
    </recommendedName>
</protein>
<evidence type="ECO:0000256" key="16">
    <source>
        <dbReference type="NCBIfam" id="TIGR00560"/>
    </source>
</evidence>
<evidence type="ECO:0000256" key="7">
    <source>
        <dbReference type="ARBA" id="ARBA00022516"/>
    </source>
</evidence>
<dbReference type="InterPro" id="IPR050324">
    <property type="entry name" value="CDP-alcohol_PTase-I"/>
</dbReference>
<dbReference type="PROSITE" id="PS00379">
    <property type="entry name" value="CDP_ALCOHOL_P_TRANSF"/>
    <property type="match status" value="1"/>
</dbReference>
<proteinExistence type="inferred from homology"/>
<keyword evidence="10 18" id="KW-1133">Transmembrane helix</keyword>
<accession>A0A0X8GZD2</accession>
<evidence type="ECO:0000256" key="13">
    <source>
        <dbReference type="ARBA" id="ARBA00023209"/>
    </source>
</evidence>
<dbReference type="Pfam" id="PF01066">
    <property type="entry name" value="CDP-OH_P_transf"/>
    <property type="match status" value="1"/>
</dbReference>
<comment type="pathway">
    <text evidence="3">Phospholipid metabolism; phosphatidylglycerol biosynthesis; phosphatidylglycerol from CDP-diacylglycerol: step 1/2.</text>
</comment>
<dbReference type="NCBIfam" id="TIGR00560">
    <property type="entry name" value="pgsA"/>
    <property type="match status" value="1"/>
</dbReference>
<evidence type="ECO:0000256" key="3">
    <source>
        <dbReference type="ARBA" id="ARBA00005042"/>
    </source>
</evidence>
<evidence type="ECO:0000256" key="15">
    <source>
        <dbReference type="ARBA" id="ARBA00048586"/>
    </source>
</evidence>
<feature type="transmembrane region" description="Helical" evidence="18">
    <location>
        <begin position="88"/>
        <end position="113"/>
    </location>
</feature>
<dbReference type="InterPro" id="IPR004570">
    <property type="entry name" value="Phosphatidylglycerol_P_synth"/>
</dbReference>
<evidence type="ECO:0000256" key="9">
    <source>
        <dbReference type="ARBA" id="ARBA00022692"/>
    </source>
</evidence>
<comment type="similarity">
    <text evidence="4 17">Belongs to the CDP-alcohol phosphatidyltransferase class-I family.</text>
</comment>
<dbReference type="OrthoDB" id="9796672at2"/>
<keyword evidence="13" id="KW-0594">Phospholipid biosynthesis</keyword>
<sequence length="197" mass="22133">MNLANRLTIFRIILIPIIVLIYVFPYAQFGITEGYVKVDTVLLYHKNIAILILFAIASFTDFLDGYLARSRNMITTFGKFLDPIADKMLVNTLLIIFVSQQTVPLVAVLIMIWRDTVVDALRMLLSQRGIVLAAGYFGKVKTVAQMLAIILVLLGNLPFELYGIPVSSIMIWFATLMSLLSGVSYVLQSRSLFMTNE</sequence>
<dbReference type="KEGG" id="erl:AOC36_04290"/>
<dbReference type="AlphaFoldDB" id="A0A0X8GZD2"/>
<dbReference type="PIRSF" id="PIRSF000847">
    <property type="entry name" value="Phos_ph_gly_syn"/>
    <property type="match status" value="1"/>
</dbReference>
<feature type="transmembrane region" description="Helical" evidence="18">
    <location>
        <begin position="47"/>
        <end position="67"/>
    </location>
</feature>
<dbReference type="Gene3D" id="1.20.120.1760">
    <property type="match status" value="1"/>
</dbReference>
<evidence type="ECO:0000313" key="20">
    <source>
        <dbReference type="Proteomes" id="UP000063781"/>
    </source>
</evidence>
<keyword evidence="8 17" id="KW-0808">Transferase</keyword>
<name>A0A0X8GZD2_9FIRM</name>